<feature type="domain" description="TOG" evidence="2">
    <location>
        <begin position="492"/>
        <end position="707"/>
    </location>
</feature>
<reference evidence="3" key="1">
    <citation type="journal article" date="2020" name="G3 (Bethesda)">
        <title>High-Quality Assemblies for Three Invasive Social Wasps from the &lt;i&gt;Vespula&lt;/i&gt; Genus.</title>
        <authorList>
            <person name="Harrop T.W.R."/>
            <person name="Guhlin J."/>
            <person name="McLaughlin G.M."/>
            <person name="Permina E."/>
            <person name="Stockwell P."/>
            <person name="Gilligan J."/>
            <person name="Le Lec M.F."/>
            <person name="Gruber M.A.M."/>
            <person name="Quinn O."/>
            <person name="Lovegrove M."/>
            <person name="Duncan E.J."/>
            <person name="Remnant E.J."/>
            <person name="Van Eeckhoven J."/>
            <person name="Graham B."/>
            <person name="Knapp R.A."/>
            <person name="Langford K.W."/>
            <person name="Kronenberg Z."/>
            <person name="Press M.O."/>
            <person name="Eacker S.M."/>
            <person name="Wilson-Rankin E.E."/>
            <person name="Purcell J."/>
            <person name="Lester P.J."/>
            <person name="Dearden P.K."/>
        </authorList>
    </citation>
    <scope>NUCLEOTIDE SEQUENCE</scope>
    <source>
        <strain evidence="3">Linc-1</strain>
    </source>
</reference>
<comment type="caution">
    <text evidence="3">The sequence shown here is derived from an EMBL/GenBank/DDBJ whole genome shotgun (WGS) entry which is preliminary data.</text>
</comment>
<feature type="region of interest" description="Disordered" evidence="1">
    <location>
        <begin position="467"/>
        <end position="497"/>
    </location>
</feature>
<evidence type="ECO:0000256" key="1">
    <source>
        <dbReference type="SAM" id="MobiDB-lite"/>
    </source>
</evidence>
<dbReference type="AlphaFoldDB" id="A0A834KWZ3"/>
<dbReference type="InterPro" id="IPR034085">
    <property type="entry name" value="TOG"/>
</dbReference>
<dbReference type="GO" id="GO:0005881">
    <property type="term" value="C:cytoplasmic microtubule"/>
    <property type="evidence" value="ECO:0007669"/>
    <property type="project" value="TreeGrafter"/>
</dbReference>
<dbReference type="GO" id="GO:0005929">
    <property type="term" value="C:cilium"/>
    <property type="evidence" value="ECO:0007669"/>
    <property type="project" value="TreeGrafter"/>
</dbReference>
<dbReference type="PANTHER" id="PTHR21567:SF87">
    <property type="entry name" value="CRESCERIN-LIKE PROTEIN CHE-12"/>
    <property type="match status" value="1"/>
</dbReference>
<name>A0A834KWZ3_VESGE</name>
<dbReference type="SUPFAM" id="SSF48371">
    <property type="entry name" value="ARM repeat"/>
    <property type="match status" value="1"/>
</dbReference>
<dbReference type="GO" id="GO:0008017">
    <property type="term" value="F:microtubule binding"/>
    <property type="evidence" value="ECO:0007669"/>
    <property type="project" value="TreeGrafter"/>
</dbReference>
<feature type="compositionally biased region" description="Polar residues" evidence="1">
    <location>
        <begin position="478"/>
        <end position="496"/>
    </location>
</feature>
<dbReference type="InterPro" id="IPR011989">
    <property type="entry name" value="ARM-like"/>
</dbReference>
<sequence length="721" mass="81696">MIFKYCVWSNETKDDNKLDENNVKSSNEYNFAGTVLRCCPCVFRCRRSIGIGNENDNGSISTIITNPNVTPVIAVRLHRSTDTIDKAPVNVEECNDRKNKDYYLSETNIYPAQTLNNEELFHQASDSNDRRRNRSTLRSLLEGRDRDESDNNSIGIPISQSENIEKAFDVISDKSQERNSVDSYVLTMKESDASTESTSTSTEDETSKDWSSEEGIKSRNNQTILSKREELIKNDNDSNLNSESSDAVDKAKNKTELRRKSIVTIISDEDILMNELLVSSGESLEINYRIDRRLHDTPTISSPEHSKVIVKSESEFINSMVCNDYLNVFGSPRRDLRSSNLSPIFNKEVNEILRDVKEEVPSVFLDQSVTYQTLETRKPDRLDDAIESATTLLNKTSEYIDNSRNIESKMDWSVSEDIAKENTTNIAFTKIPVPSESFTKLDEIRDKHIENKEAPAILKIEKQPAENTENVRKMSSRVLRSTTKSRNISNKSSMNSEKVIDKQKPIVQQCFNQLESKDWEVTIKGLKSLSQLAKQHPEYLDLNIGGTIGRLLGRHIKNLRSQVSRAACIAAGDIFSCQIRGIDQDIDDIVGPLLHRTADTNRFLRADSNAALDRMVESLPPHKTIGIIVYRGASHQNAIVRAATARLLLSIVDRIGAEHAMMLPRDVRDKLLGSGAKLLMDGNLDARQKSRKEDFPTINELRGFSKSFDRRRTRNNLEAYR</sequence>
<evidence type="ECO:0000313" key="4">
    <source>
        <dbReference type="Proteomes" id="UP000617340"/>
    </source>
</evidence>
<dbReference type="SMART" id="SM01349">
    <property type="entry name" value="TOG"/>
    <property type="match status" value="1"/>
</dbReference>
<dbReference type="InterPro" id="IPR016024">
    <property type="entry name" value="ARM-type_fold"/>
</dbReference>
<dbReference type="Gene3D" id="1.25.10.10">
    <property type="entry name" value="Leucine-rich Repeat Variant"/>
    <property type="match status" value="1"/>
</dbReference>
<feature type="region of interest" description="Disordered" evidence="1">
    <location>
        <begin position="122"/>
        <end position="158"/>
    </location>
</feature>
<dbReference type="EMBL" id="JACSDZ010000002">
    <property type="protein sequence ID" value="KAF7413455.1"/>
    <property type="molecule type" value="Genomic_DNA"/>
</dbReference>
<dbReference type="Proteomes" id="UP000617340">
    <property type="component" value="Unassembled WGS sequence"/>
</dbReference>
<feature type="compositionally biased region" description="Basic and acidic residues" evidence="1">
    <location>
        <begin position="226"/>
        <end position="236"/>
    </location>
</feature>
<gene>
    <name evidence="3" type="ORF">HZH68_001944</name>
</gene>
<dbReference type="GO" id="GO:0000226">
    <property type="term" value="P:microtubule cytoskeleton organization"/>
    <property type="evidence" value="ECO:0007669"/>
    <property type="project" value="TreeGrafter"/>
</dbReference>
<evidence type="ECO:0000313" key="3">
    <source>
        <dbReference type="EMBL" id="KAF7413455.1"/>
    </source>
</evidence>
<protein>
    <recommendedName>
        <fullName evidence="2">TOG domain-containing protein</fullName>
    </recommendedName>
</protein>
<keyword evidence="4" id="KW-1185">Reference proteome</keyword>
<evidence type="ECO:0000259" key="2">
    <source>
        <dbReference type="SMART" id="SM01349"/>
    </source>
</evidence>
<feature type="region of interest" description="Disordered" evidence="1">
    <location>
        <begin position="184"/>
        <end position="253"/>
    </location>
</feature>
<organism evidence="3 4">
    <name type="scientific">Vespula germanica</name>
    <name type="common">German yellow jacket</name>
    <name type="synonym">Paravespula germanica</name>
    <dbReference type="NCBI Taxonomy" id="30212"/>
    <lineage>
        <taxon>Eukaryota</taxon>
        <taxon>Metazoa</taxon>
        <taxon>Ecdysozoa</taxon>
        <taxon>Arthropoda</taxon>
        <taxon>Hexapoda</taxon>
        <taxon>Insecta</taxon>
        <taxon>Pterygota</taxon>
        <taxon>Neoptera</taxon>
        <taxon>Endopterygota</taxon>
        <taxon>Hymenoptera</taxon>
        <taxon>Apocrita</taxon>
        <taxon>Aculeata</taxon>
        <taxon>Vespoidea</taxon>
        <taxon>Vespidae</taxon>
        <taxon>Vespinae</taxon>
        <taxon>Vespula</taxon>
    </lineage>
</organism>
<accession>A0A834KWZ3</accession>
<dbReference type="PANTHER" id="PTHR21567">
    <property type="entry name" value="CLASP"/>
    <property type="match status" value="1"/>
</dbReference>
<proteinExistence type="predicted"/>
<feature type="compositionally biased region" description="Basic and acidic residues" evidence="1">
    <location>
        <begin position="205"/>
        <end position="217"/>
    </location>
</feature>